<dbReference type="OrthoDB" id="531327at2759"/>
<dbReference type="AlphaFoldDB" id="A0A0D2N3X5"/>
<gene>
    <name evidence="2" type="ORF">MNEG_0913</name>
</gene>
<evidence type="ECO:0000256" key="1">
    <source>
        <dbReference type="SAM" id="MobiDB-lite"/>
    </source>
</evidence>
<dbReference type="Proteomes" id="UP000054498">
    <property type="component" value="Unassembled WGS sequence"/>
</dbReference>
<dbReference type="KEGG" id="mng:MNEG_0913"/>
<keyword evidence="3" id="KW-1185">Reference proteome</keyword>
<dbReference type="InterPro" id="IPR012334">
    <property type="entry name" value="Pectin_lyas_fold"/>
</dbReference>
<name>A0A0D2N3X5_9CHLO</name>
<organism evidence="2 3">
    <name type="scientific">Monoraphidium neglectum</name>
    <dbReference type="NCBI Taxonomy" id="145388"/>
    <lineage>
        <taxon>Eukaryota</taxon>
        <taxon>Viridiplantae</taxon>
        <taxon>Chlorophyta</taxon>
        <taxon>core chlorophytes</taxon>
        <taxon>Chlorophyceae</taxon>
        <taxon>CS clade</taxon>
        <taxon>Sphaeropleales</taxon>
        <taxon>Selenastraceae</taxon>
        <taxon>Monoraphidium</taxon>
    </lineage>
</organism>
<dbReference type="GeneID" id="25727031"/>
<dbReference type="InterPro" id="IPR011050">
    <property type="entry name" value="Pectin_lyase_fold/virulence"/>
</dbReference>
<sequence length="549" mass="60050">MFEATRSGGALVAPNLGGTVRPALVGSDGRGGADMDTTSRADARARRLSEFRIPDPASAAFKLFSSFASAATHAAARATEQAPSAGAPAPPPRTPRRTRPPVVEKGVLFIPEGTYVLKKKLDIRRQGLVIRGAGVNKTTIYIPVSLTDAYGNDWGEGGNQGVSQYSHSAGFINFFGWDPMGPWNALANVMRPAKRGDTRLYVDKAAAMAPKVGQWVRFVMDGDLKGLLTDMNDGFMCPGPGQMTSNAMGKAYRLLTRVTAVGPDYVDIERPLTANASLRWAPRFHAFQPQISGNGIEHLTIQFKWDTYKGHLKEDGYNALHFNQLANSWVRNVRIVDADAGIYFWGAQHCTVTDLEISYTKPRYTPACACGRQNGHRGVWMERGSDNLLTRFRVGSPLVHDVTLSWTEMHTVISEGWGADLNVDHHRNSPYANLITALNHGRGGRPWESSGAGSYGAHAAALTTFWGSTAQLGFYYPPPDGTKRSPGLFGPTINFLWKSHDSMPSVYNWWSEPLLPRLWPRNLHDAMQRSRKTRLSAAAAVAAAADGRR</sequence>
<feature type="compositionally biased region" description="Low complexity" evidence="1">
    <location>
        <begin position="75"/>
        <end position="87"/>
    </location>
</feature>
<feature type="region of interest" description="Disordered" evidence="1">
    <location>
        <begin position="75"/>
        <end position="99"/>
    </location>
</feature>
<accession>A0A0D2N3X5</accession>
<evidence type="ECO:0000313" key="2">
    <source>
        <dbReference type="EMBL" id="KIZ07042.1"/>
    </source>
</evidence>
<dbReference type="Gene3D" id="2.160.20.10">
    <property type="entry name" value="Single-stranded right-handed beta-helix, Pectin lyase-like"/>
    <property type="match status" value="1"/>
</dbReference>
<reference evidence="2 3" key="1">
    <citation type="journal article" date="2013" name="BMC Genomics">
        <title>Reconstruction of the lipid metabolism for the microalga Monoraphidium neglectum from its genome sequence reveals characteristics suitable for biofuel production.</title>
        <authorList>
            <person name="Bogen C."/>
            <person name="Al-Dilaimi A."/>
            <person name="Albersmeier A."/>
            <person name="Wichmann J."/>
            <person name="Grundmann M."/>
            <person name="Rupp O."/>
            <person name="Lauersen K.J."/>
            <person name="Blifernez-Klassen O."/>
            <person name="Kalinowski J."/>
            <person name="Goesmann A."/>
            <person name="Mussgnug J.H."/>
            <person name="Kruse O."/>
        </authorList>
    </citation>
    <scope>NUCLEOTIDE SEQUENCE [LARGE SCALE GENOMIC DNA]</scope>
    <source>
        <strain evidence="2 3">SAG 48.87</strain>
    </source>
</reference>
<evidence type="ECO:0000313" key="3">
    <source>
        <dbReference type="Proteomes" id="UP000054498"/>
    </source>
</evidence>
<dbReference type="SUPFAM" id="SSF51126">
    <property type="entry name" value="Pectin lyase-like"/>
    <property type="match status" value="1"/>
</dbReference>
<dbReference type="RefSeq" id="XP_013906061.1">
    <property type="nucleotide sequence ID" value="XM_014050607.1"/>
</dbReference>
<proteinExistence type="predicted"/>
<protein>
    <submittedName>
        <fullName evidence="2">Band 7 protein</fullName>
    </submittedName>
</protein>
<dbReference type="EMBL" id="KK100302">
    <property type="protein sequence ID" value="KIZ07042.1"/>
    <property type="molecule type" value="Genomic_DNA"/>
</dbReference>